<evidence type="ECO:0000256" key="11">
    <source>
        <dbReference type="ARBA" id="ARBA00023136"/>
    </source>
</evidence>
<dbReference type="Pfam" id="PF02518">
    <property type="entry name" value="HATPase_c"/>
    <property type="match status" value="1"/>
</dbReference>
<dbReference type="PROSITE" id="PS50885">
    <property type="entry name" value="HAMP"/>
    <property type="match status" value="1"/>
</dbReference>
<dbReference type="InterPro" id="IPR004358">
    <property type="entry name" value="Sig_transdc_His_kin-like_C"/>
</dbReference>
<dbReference type="EMBL" id="JALIRP010000007">
    <property type="protein sequence ID" value="MCJ8013633.1"/>
    <property type="molecule type" value="Genomic_DNA"/>
</dbReference>
<proteinExistence type="predicted"/>
<keyword evidence="9" id="KW-0067">ATP-binding</keyword>
<keyword evidence="16" id="KW-1185">Reference proteome</keyword>
<name>A0A9X1WU49_9BACL</name>
<keyword evidence="6" id="KW-0808">Transferase</keyword>
<comment type="subcellular location">
    <subcellularLocation>
        <location evidence="2">Cell membrane</location>
        <topology evidence="2">Multi-pass membrane protein</topology>
    </subcellularLocation>
</comment>
<evidence type="ECO:0000256" key="4">
    <source>
        <dbReference type="ARBA" id="ARBA00022475"/>
    </source>
</evidence>
<dbReference type="Gene3D" id="3.30.565.10">
    <property type="entry name" value="Histidine kinase-like ATPase, C-terminal domain"/>
    <property type="match status" value="1"/>
</dbReference>
<comment type="catalytic activity">
    <reaction evidence="1">
        <text>ATP + protein L-histidine = ADP + protein N-phospho-L-histidine.</text>
        <dbReference type="EC" id="2.7.13.3"/>
    </reaction>
</comment>
<organism evidence="15 16">
    <name type="scientific">Paenibacillus mangrovi</name>
    <dbReference type="NCBI Taxonomy" id="2931978"/>
    <lineage>
        <taxon>Bacteria</taxon>
        <taxon>Bacillati</taxon>
        <taxon>Bacillota</taxon>
        <taxon>Bacilli</taxon>
        <taxon>Bacillales</taxon>
        <taxon>Paenibacillaceae</taxon>
        <taxon>Paenibacillus</taxon>
    </lineage>
</organism>
<evidence type="ECO:0000256" key="7">
    <source>
        <dbReference type="ARBA" id="ARBA00022741"/>
    </source>
</evidence>
<evidence type="ECO:0000256" key="1">
    <source>
        <dbReference type="ARBA" id="ARBA00000085"/>
    </source>
</evidence>
<dbReference type="InterPro" id="IPR010559">
    <property type="entry name" value="Sig_transdc_His_kin_internal"/>
</dbReference>
<evidence type="ECO:0000256" key="9">
    <source>
        <dbReference type="ARBA" id="ARBA00022840"/>
    </source>
</evidence>
<evidence type="ECO:0000259" key="14">
    <source>
        <dbReference type="PROSITE" id="PS50885"/>
    </source>
</evidence>
<keyword evidence="12" id="KW-0812">Transmembrane</keyword>
<protein>
    <recommendedName>
        <fullName evidence="3">histidine kinase</fullName>
        <ecNumber evidence="3">2.7.13.3</ecNumber>
    </recommendedName>
</protein>
<evidence type="ECO:0000256" key="3">
    <source>
        <dbReference type="ARBA" id="ARBA00012438"/>
    </source>
</evidence>
<dbReference type="InterPro" id="IPR003594">
    <property type="entry name" value="HATPase_dom"/>
</dbReference>
<evidence type="ECO:0000256" key="12">
    <source>
        <dbReference type="SAM" id="Phobius"/>
    </source>
</evidence>
<evidence type="ECO:0000313" key="15">
    <source>
        <dbReference type="EMBL" id="MCJ8013633.1"/>
    </source>
</evidence>
<keyword evidence="7" id="KW-0547">Nucleotide-binding</keyword>
<evidence type="ECO:0000256" key="2">
    <source>
        <dbReference type="ARBA" id="ARBA00004651"/>
    </source>
</evidence>
<evidence type="ECO:0000256" key="8">
    <source>
        <dbReference type="ARBA" id="ARBA00022777"/>
    </source>
</evidence>
<dbReference type="AlphaFoldDB" id="A0A9X1WU49"/>
<evidence type="ECO:0000313" key="16">
    <source>
        <dbReference type="Proteomes" id="UP001139347"/>
    </source>
</evidence>
<dbReference type="PANTHER" id="PTHR34220">
    <property type="entry name" value="SENSOR HISTIDINE KINASE YPDA"/>
    <property type="match status" value="1"/>
</dbReference>
<dbReference type="PRINTS" id="PR00344">
    <property type="entry name" value="BCTRLSENSOR"/>
</dbReference>
<dbReference type="EC" id="2.7.13.3" evidence="3"/>
<dbReference type="GO" id="GO:0000155">
    <property type="term" value="F:phosphorelay sensor kinase activity"/>
    <property type="evidence" value="ECO:0007669"/>
    <property type="project" value="InterPro"/>
</dbReference>
<accession>A0A9X1WU49</accession>
<evidence type="ECO:0000259" key="13">
    <source>
        <dbReference type="PROSITE" id="PS50109"/>
    </source>
</evidence>
<reference evidence="15" key="1">
    <citation type="submission" date="2022-04" db="EMBL/GenBank/DDBJ databases">
        <title>Paenibacillus mangrovi sp. nov., a novel endophytic bacterium isolated from bark of Kandelia candel.</title>
        <authorList>
            <person name="Tuo L."/>
        </authorList>
    </citation>
    <scope>NUCLEOTIDE SEQUENCE</scope>
    <source>
        <strain evidence="15">KQZ6P-2</strain>
    </source>
</reference>
<dbReference type="InterPro" id="IPR003660">
    <property type="entry name" value="HAMP_dom"/>
</dbReference>
<dbReference type="Gene3D" id="6.10.340.10">
    <property type="match status" value="1"/>
</dbReference>
<dbReference type="GO" id="GO:0005886">
    <property type="term" value="C:plasma membrane"/>
    <property type="evidence" value="ECO:0007669"/>
    <property type="project" value="UniProtKB-SubCell"/>
</dbReference>
<dbReference type="Pfam" id="PF06580">
    <property type="entry name" value="His_kinase"/>
    <property type="match status" value="1"/>
</dbReference>
<dbReference type="GO" id="GO:0005524">
    <property type="term" value="F:ATP binding"/>
    <property type="evidence" value="ECO:0007669"/>
    <property type="project" value="UniProtKB-KW"/>
</dbReference>
<keyword evidence="8 15" id="KW-0418">Kinase</keyword>
<evidence type="ECO:0000256" key="5">
    <source>
        <dbReference type="ARBA" id="ARBA00022553"/>
    </source>
</evidence>
<evidence type="ECO:0000256" key="10">
    <source>
        <dbReference type="ARBA" id="ARBA00023012"/>
    </source>
</evidence>
<dbReference type="SUPFAM" id="SSF55874">
    <property type="entry name" value="ATPase domain of HSP90 chaperone/DNA topoisomerase II/histidine kinase"/>
    <property type="match status" value="1"/>
</dbReference>
<keyword evidence="12" id="KW-1133">Transmembrane helix</keyword>
<dbReference type="SMART" id="SM00387">
    <property type="entry name" value="HATPase_c"/>
    <property type="match status" value="1"/>
</dbReference>
<evidence type="ECO:0000256" key="6">
    <source>
        <dbReference type="ARBA" id="ARBA00022679"/>
    </source>
</evidence>
<feature type="domain" description="HAMP" evidence="14">
    <location>
        <begin position="318"/>
        <end position="366"/>
    </location>
</feature>
<sequence>MKRGIIIKTPRTLKSRMIAILLLTTLIPLALLGAVSILSIEKMTNKKIENGLFNALKLTSSNLESTLNNMDYVSLQLTSEGSVGQKLFNYLSMDSRYQKLELSQDIQSNMNLVNFTNPSLGLILYHLTKGNEILFQNMNIRPDADFFKLPLLAKWKGVVFSGPHTTLYRYGNNQVFSLLRPIYDPSGGSNDNQVYVYIETNLKLFEQILNKQQYGMTASNVLINDQGIIVYSDSVDDYKPGMRYSVPESIGTTFKTIKGNQYIFGQRNEQGWSLLAVIDKKDYQKEFNSWLWMFVLIVCTGLIISLLFAYALWGMVYRPLRKVGKDIKLMADNRFTSSIPYTNIAEFDVLVHTSYQMRNRIQELISDVEQREINKRKLEVEKLLYQINPHFIHNTLNTIQWLAKMNGQNEIDQLVSVFTRVLNYNLGKKGEVVPLKAELEALQDYAALQRIRYDHQFKVISDIDEGLLEINIPRFILQPIVENAFYHGLHDENGMITVSIHRGSGHSMLIEVKDNGQGMTPEEISQVIAEEKNPLKESGLGIGLDYVKRMLKASYGVQCQFKIESYVGQGTVVTLIIPLQFPKVITNNVYENGHNQLENSHSR</sequence>
<dbReference type="PROSITE" id="PS50109">
    <property type="entry name" value="HIS_KIN"/>
    <property type="match status" value="1"/>
</dbReference>
<dbReference type="PANTHER" id="PTHR34220:SF7">
    <property type="entry name" value="SENSOR HISTIDINE KINASE YPDA"/>
    <property type="match status" value="1"/>
</dbReference>
<keyword evidence="11 12" id="KW-0472">Membrane</keyword>
<keyword evidence="10" id="KW-0902">Two-component regulatory system</keyword>
<gene>
    <name evidence="15" type="ORF">MUG84_18065</name>
</gene>
<feature type="transmembrane region" description="Helical" evidence="12">
    <location>
        <begin position="290"/>
        <end position="313"/>
    </location>
</feature>
<dbReference type="Proteomes" id="UP001139347">
    <property type="component" value="Unassembled WGS sequence"/>
</dbReference>
<dbReference type="InterPro" id="IPR036890">
    <property type="entry name" value="HATPase_C_sf"/>
</dbReference>
<feature type="domain" description="Histidine kinase" evidence="13">
    <location>
        <begin position="476"/>
        <end position="581"/>
    </location>
</feature>
<dbReference type="InterPro" id="IPR005467">
    <property type="entry name" value="His_kinase_dom"/>
</dbReference>
<dbReference type="InterPro" id="IPR050640">
    <property type="entry name" value="Bact_2-comp_sensor_kinase"/>
</dbReference>
<keyword evidence="5" id="KW-0597">Phosphoprotein</keyword>
<keyword evidence="4" id="KW-1003">Cell membrane</keyword>
<comment type="caution">
    <text evidence="15">The sequence shown here is derived from an EMBL/GenBank/DDBJ whole genome shotgun (WGS) entry which is preliminary data.</text>
</comment>
<dbReference type="RefSeq" id="WP_244727297.1">
    <property type="nucleotide sequence ID" value="NZ_JALIRP010000007.1"/>
</dbReference>